<proteinExistence type="predicted"/>
<comment type="caution">
    <text evidence="1">The sequence shown here is derived from an EMBL/GenBank/DDBJ whole genome shotgun (WGS) entry which is preliminary data.</text>
</comment>
<dbReference type="Proteomes" id="UP001275084">
    <property type="component" value="Unassembled WGS sequence"/>
</dbReference>
<dbReference type="AlphaFoldDB" id="A0AAJ0HGF4"/>
<sequence length="59" mass="6818">QKMSWAAKWESTVVEDLAYCLMGIFGVNMPMLYGEGERAFLRLQEEIARTTDDLGLFVW</sequence>
<name>A0AAJ0HGF4_9PEZI</name>
<organism evidence="1 2">
    <name type="scientific">Lasiosphaeria hispida</name>
    <dbReference type="NCBI Taxonomy" id="260671"/>
    <lineage>
        <taxon>Eukaryota</taxon>
        <taxon>Fungi</taxon>
        <taxon>Dikarya</taxon>
        <taxon>Ascomycota</taxon>
        <taxon>Pezizomycotina</taxon>
        <taxon>Sordariomycetes</taxon>
        <taxon>Sordariomycetidae</taxon>
        <taxon>Sordariales</taxon>
        <taxon>Lasiosphaeriaceae</taxon>
        <taxon>Lasiosphaeria</taxon>
    </lineage>
</organism>
<evidence type="ECO:0000313" key="2">
    <source>
        <dbReference type="Proteomes" id="UP001275084"/>
    </source>
</evidence>
<protein>
    <submittedName>
        <fullName evidence="1">Uncharacterized protein</fullName>
    </submittedName>
</protein>
<reference evidence="1" key="1">
    <citation type="journal article" date="2023" name="Mol. Phylogenet. Evol.">
        <title>Genome-scale phylogeny and comparative genomics of the fungal order Sordariales.</title>
        <authorList>
            <person name="Hensen N."/>
            <person name="Bonometti L."/>
            <person name="Westerberg I."/>
            <person name="Brannstrom I.O."/>
            <person name="Guillou S."/>
            <person name="Cros-Aarteil S."/>
            <person name="Calhoun S."/>
            <person name="Haridas S."/>
            <person name="Kuo A."/>
            <person name="Mondo S."/>
            <person name="Pangilinan J."/>
            <person name="Riley R."/>
            <person name="LaButti K."/>
            <person name="Andreopoulos B."/>
            <person name="Lipzen A."/>
            <person name="Chen C."/>
            <person name="Yan M."/>
            <person name="Daum C."/>
            <person name="Ng V."/>
            <person name="Clum A."/>
            <person name="Steindorff A."/>
            <person name="Ohm R.A."/>
            <person name="Martin F."/>
            <person name="Silar P."/>
            <person name="Natvig D.O."/>
            <person name="Lalanne C."/>
            <person name="Gautier V."/>
            <person name="Ament-Velasquez S.L."/>
            <person name="Kruys A."/>
            <person name="Hutchinson M.I."/>
            <person name="Powell A.J."/>
            <person name="Barry K."/>
            <person name="Miller A.N."/>
            <person name="Grigoriev I.V."/>
            <person name="Debuchy R."/>
            <person name="Gladieux P."/>
            <person name="Hiltunen Thoren M."/>
            <person name="Johannesson H."/>
        </authorList>
    </citation>
    <scope>NUCLEOTIDE SEQUENCE</scope>
    <source>
        <strain evidence="1">CBS 955.72</strain>
    </source>
</reference>
<dbReference type="EMBL" id="JAUIQD010000004">
    <property type="protein sequence ID" value="KAK3352196.1"/>
    <property type="molecule type" value="Genomic_DNA"/>
</dbReference>
<evidence type="ECO:0000313" key="1">
    <source>
        <dbReference type="EMBL" id="KAK3352196.1"/>
    </source>
</evidence>
<gene>
    <name evidence="1" type="ORF">B0T25DRAFT_416941</name>
</gene>
<keyword evidence="2" id="KW-1185">Reference proteome</keyword>
<dbReference type="PANTHER" id="PTHR10622:SF10">
    <property type="entry name" value="HET DOMAIN-CONTAINING PROTEIN"/>
    <property type="match status" value="1"/>
</dbReference>
<accession>A0AAJ0HGF4</accession>
<feature type="non-terminal residue" evidence="1">
    <location>
        <position position="1"/>
    </location>
</feature>
<reference evidence="1" key="2">
    <citation type="submission" date="2023-06" db="EMBL/GenBank/DDBJ databases">
        <authorList>
            <consortium name="Lawrence Berkeley National Laboratory"/>
            <person name="Haridas S."/>
            <person name="Hensen N."/>
            <person name="Bonometti L."/>
            <person name="Westerberg I."/>
            <person name="Brannstrom I.O."/>
            <person name="Guillou S."/>
            <person name="Cros-Aarteil S."/>
            <person name="Calhoun S."/>
            <person name="Kuo A."/>
            <person name="Mondo S."/>
            <person name="Pangilinan J."/>
            <person name="Riley R."/>
            <person name="Labutti K."/>
            <person name="Andreopoulos B."/>
            <person name="Lipzen A."/>
            <person name="Chen C."/>
            <person name="Yanf M."/>
            <person name="Daum C."/>
            <person name="Ng V."/>
            <person name="Clum A."/>
            <person name="Steindorff A."/>
            <person name="Ohm R."/>
            <person name="Martin F."/>
            <person name="Silar P."/>
            <person name="Natvig D."/>
            <person name="Lalanne C."/>
            <person name="Gautier V."/>
            <person name="Ament-Velasquez S.L."/>
            <person name="Kruys A."/>
            <person name="Hutchinson M.I."/>
            <person name="Powell A.J."/>
            <person name="Barry K."/>
            <person name="Miller A.N."/>
            <person name="Grigoriev I.V."/>
            <person name="Debuchy R."/>
            <person name="Gladieux P."/>
            <person name="Thoren M.H."/>
            <person name="Johannesson H."/>
        </authorList>
    </citation>
    <scope>NUCLEOTIDE SEQUENCE</scope>
    <source>
        <strain evidence="1">CBS 955.72</strain>
    </source>
</reference>
<feature type="non-terminal residue" evidence="1">
    <location>
        <position position="59"/>
    </location>
</feature>
<dbReference type="PANTHER" id="PTHR10622">
    <property type="entry name" value="HET DOMAIN-CONTAINING PROTEIN"/>
    <property type="match status" value="1"/>
</dbReference>